<protein>
    <submittedName>
        <fullName evidence="1">Uncharacterized protein</fullName>
    </submittedName>
</protein>
<dbReference type="OrthoDB" id="4630055at2"/>
<evidence type="ECO:0000313" key="2">
    <source>
        <dbReference type="Proteomes" id="UP000008229"/>
    </source>
</evidence>
<proteinExistence type="predicted"/>
<dbReference type="Proteomes" id="UP000008229">
    <property type="component" value="Chromosome"/>
</dbReference>
<sequence>MNTAAHATDRLTAPSTPRPLARLRARLAPSTLDRRIAAGAEPWTDPDLGARAARLTRRGSRRQIANGLESAVLDTRAGVSPNPLRLVAPVARTTVSEAGDDVLMLAQRLRAPEPVRPQGIALARLLLVDGAGPLYSAGDALPLVARRALAALDDAPVAA</sequence>
<keyword evidence="2" id="KW-1185">Reference proteome</keyword>
<dbReference type="EMBL" id="CP001854">
    <property type="protein sequence ID" value="ADB51833.1"/>
    <property type="molecule type" value="Genomic_DNA"/>
</dbReference>
<dbReference type="AlphaFoldDB" id="D3EZ68"/>
<dbReference type="RefSeq" id="WP_012934884.1">
    <property type="nucleotide sequence ID" value="NC_013739.1"/>
</dbReference>
<evidence type="ECO:0000313" key="1">
    <source>
        <dbReference type="EMBL" id="ADB51833.1"/>
    </source>
</evidence>
<accession>D3EZ68</accession>
<organism evidence="1 2">
    <name type="scientific">Conexibacter woesei (strain DSM 14684 / CCUG 47730 / CIP 108061 / JCM 11494 / NBRC 100937 / ID131577)</name>
    <dbReference type="NCBI Taxonomy" id="469383"/>
    <lineage>
        <taxon>Bacteria</taxon>
        <taxon>Bacillati</taxon>
        <taxon>Actinomycetota</taxon>
        <taxon>Thermoleophilia</taxon>
        <taxon>Solirubrobacterales</taxon>
        <taxon>Conexibacteraceae</taxon>
        <taxon>Conexibacter</taxon>
    </lineage>
</organism>
<reference evidence="1 2" key="1">
    <citation type="journal article" date="2010" name="Stand. Genomic Sci.">
        <title>Complete genome sequence of Conexibacter woesei type strain (ID131577).</title>
        <authorList>
            <person name="Pukall R."/>
            <person name="Lapidus A."/>
            <person name="Glavina Del Rio T."/>
            <person name="Copeland A."/>
            <person name="Tice H."/>
            <person name="Cheng J.-F."/>
            <person name="Lucas S."/>
            <person name="Chen F."/>
            <person name="Nolan M."/>
            <person name="Bruce D."/>
            <person name="Goodwin L."/>
            <person name="Pitluck S."/>
            <person name="Mavromatis K."/>
            <person name="Ivanova N."/>
            <person name="Ovchinnikova G."/>
            <person name="Pati A."/>
            <person name="Chen A."/>
            <person name="Palaniappan K."/>
            <person name="Land M."/>
            <person name="Hauser L."/>
            <person name="Chang Y.-J."/>
            <person name="Jeffries C.D."/>
            <person name="Chain P."/>
            <person name="Meincke L."/>
            <person name="Sims D."/>
            <person name="Brettin T."/>
            <person name="Detter J.C."/>
            <person name="Rohde M."/>
            <person name="Goeker M."/>
            <person name="Bristow J."/>
            <person name="Eisen J.A."/>
            <person name="Markowitz V."/>
            <person name="Kyrpides N.C."/>
            <person name="Klenk H.-P."/>
            <person name="Hugenholtz P."/>
        </authorList>
    </citation>
    <scope>NUCLEOTIDE SEQUENCE [LARGE SCALE GENOMIC DNA]</scope>
    <source>
        <strain evidence="2">DSM 14684 / CIP 108061 / JCM 11494 / NBRC 100937 / ID131577</strain>
    </source>
</reference>
<reference evidence="2" key="2">
    <citation type="submission" date="2010-01" db="EMBL/GenBank/DDBJ databases">
        <title>The complete genome of Conexibacter woesei DSM 14684.</title>
        <authorList>
            <consortium name="US DOE Joint Genome Institute (JGI-PGF)"/>
            <person name="Lucas S."/>
            <person name="Copeland A."/>
            <person name="Lapidus A."/>
            <person name="Glavina del Rio T."/>
            <person name="Dalin E."/>
            <person name="Tice H."/>
            <person name="Bruce D."/>
            <person name="Goodwin L."/>
            <person name="Pitluck S."/>
            <person name="Kyrpides N."/>
            <person name="Mavromatis K."/>
            <person name="Ivanova N."/>
            <person name="Mikhailova N."/>
            <person name="Chertkov O."/>
            <person name="Brettin T."/>
            <person name="Detter J.C."/>
            <person name="Han C."/>
            <person name="Larimer F."/>
            <person name="Land M."/>
            <person name="Hauser L."/>
            <person name="Markowitz V."/>
            <person name="Cheng J.-F."/>
            <person name="Hugenholtz P."/>
            <person name="Woyke T."/>
            <person name="Wu D."/>
            <person name="Pukall R."/>
            <person name="Steenblock K."/>
            <person name="Schneider S."/>
            <person name="Klenk H.-P."/>
            <person name="Eisen J.A."/>
        </authorList>
    </citation>
    <scope>NUCLEOTIDE SEQUENCE [LARGE SCALE GENOMIC DNA]</scope>
    <source>
        <strain evidence="2">DSM 14684 / CIP 108061 / JCM 11494 / NBRC 100937 / ID131577</strain>
    </source>
</reference>
<dbReference type="HOGENOM" id="CLU_137334_0_0_11"/>
<gene>
    <name evidence="1" type="ordered locus">Cwoe_3415</name>
</gene>
<name>D3EZ68_CONWI</name>
<dbReference type="KEGG" id="cwo:Cwoe_3415"/>